<evidence type="ECO:0000313" key="2">
    <source>
        <dbReference type="Proteomes" id="UP000198263"/>
    </source>
</evidence>
<dbReference type="Proteomes" id="UP000198263">
    <property type="component" value="Unassembled WGS sequence"/>
</dbReference>
<gene>
    <name evidence="1" type="ORF">AWB72_02646</name>
</gene>
<dbReference type="OrthoDB" id="8636230at2"/>
<name>A0A658QXJ4_9BURK</name>
<organism evidence="1 2">
    <name type="scientific">Caballeronia concitans</name>
    <dbReference type="NCBI Taxonomy" id="1777133"/>
    <lineage>
        <taxon>Bacteria</taxon>
        <taxon>Pseudomonadati</taxon>
        <taxon>Pseudomonadota</taxon>
        <taxon>Betaproteobacteria</taxon>
        <taxon>Burkholderiales</taxon>
        <taxon>Burkholderiaceae</taxon>
        <taxon>Caballeronia</taxon>
    </lineage>
</organism>
<dbReference type="AlphaFoldDB" id="A0A658QXJ4"/>
<dbReference type="RefSeq" id="WP_040052494.1">
    <property type="nucleotide sequence ID" value="NZ_FCNV02000004.1"/>
</dbReference>
<evidence type="ECO:0000313" key="1">
    <source>
        <dbReference type="EMBL" id="SAL30825.1"/>
    </source>
</evidence>
<dbReference type="EMBL" id="FCNV02000004">
    <property type="protein sequence ID" value="SAL30825.1"/>
    <property type="molecule type" value="Genomic_DNA"/>
</dbReference>
<accession>A0A658QXJ4</accession>
<sequence length="148" mass="17207">MTDVPSDKWQYQVRIRLSPRYADLARKDPSNAELSSINTLLVKYQASLNCQFDAFADYVAQAEREGTEHYPLYRWTRETIEDPVKKAKYLEAFTLYVHDDEVYDKAIADALETDLHGLARHWNGAITDIRKFDTNPAHNPQPPSYDKR</sequence>
<proteinExistence type="predicted"/>
<protein>
    <submittedName>
        <fullName evidence="1">Uncharacterized protein</fullName>
    </submittedName>
</protein>
<comment type="caution">
    <text evidence="1">The sequence shown here is derived from an EMBL/GenBank/DDBJ whole genome shotgun (WGS) entry which is preliminary data.</text>
</comment>
<reference evidence="1 2" key="1">
    <citation type="submission" date="2016-01" db="EMBL/GenBank/DDBJ databases">
        <authorList>
            <person name="Peeters C."/>
        </authorList>
    </citation>
    <scope>NUCLEOTIDE SEQUENCE [LARGE SCALE GENOMIC DNA]</scope>
    <source>
        <strain evidence="1">LMG 29315</strain>
    </source>
</reference>
<keyword evidence="2" id="KW-1185">Reference proteome</keyword>